<name>A0A167WKI8_CORFA</name>
<keyword evidence="2" id="KW-1185">Reference proteome</keyword>
<dbReference type="RefSeq" id="XP_018704555.1">
    <property type="nucleotide sequence ID" value="XM_018848221.1"/>
</dbReference>
<dbReference type="STRING" id="1081104.A0A167WKI8"/>
<proteinExistence type="predicted"/>
<accession>A0A167WKI8</accession>
<dbReference type="OrthoDB" id="4865402at2759"/>
<comment type="caution">
    <text evidence="1">The sequence shown here is derived from an EMBL/GenBank/DDBJ whole genome shotgun (WGS) entry which is preliminary data.</text>
</comment>
<dbReference type="EMBL" id="AZHB01000010">
    <property type="protein sequence ID" value="OAA63906.1"/>
    <property type="molecule type" value="Genomic_DNA"/>
</dbReference>
<sequence length="109" mass="12402">MNAGQYDRSNIVPAHDNRAEQGKMKLVENVFVDDDWNVTRIIDLEFACAWPVGFWQTSYWLGADFIDEIDYDKLAARHVQFQYANSLGERHVLDQPGATRSSGPHGGLF</sequence>
<reference evidence="1 2" key="1">
    <citation type="journal article" date="2016" name="Genome Biol. Evol.">
        <title>Divergent and convergent evolution of fungal pathogenicity.</title>
        <authorList>
            <person name="Shang Y."/>
            <person name="Xiao G."/>
            <person name="Zheng P."/>
            <person name="Cen K."/>
            <person name="Zhan S."/>
            <person name="Wang C."/>
        </authorList>
    </citation>
    <scope>NUCLEOTIDE SEQUENCE [LARGE SCALE GENOMIC DNA]</scope>
    <source>
        <strain evidence="1 2">ARSEF 2679</strain>
    </source>
</reference>
<dbReference type="GeneID" id="30020907"/>
<evidence type="ECO:0000313" key="2">
    <source>
        <dbReference type="Proteomes" id="UP000076744"/>
    </source>
</evidence>
<organism evidence="1 2">
    <name type="scientific">Cordyceps fumosorosea (strain ARSEF 2679)</name>
    <name type="common">Isaria fumosorosea</name>
    <dbReference type="NCBI Taxonomy" id="1081104"/>
    <lineage>
        <taxon>Eukaryota</taxon>
        <taxon>Fungi</taxon>
        <taxon>Dikarya</taxon>
        <taxon>Ascomycota</taxon>
        <taxon>Pezizomycotina</taxon>
        <taxon>Sordariomycetes</taxon>
        <taxon>Hypocreomycetidae</taxon>
        <taxon>Hypocreales</taxon>
        <taxon>Cordycipitaceae</taxon>
        <taxon>Cordyceps</taxon>
    </lineage>
</organism>
<dbReference type="AlphaFoldDB" id="A0A167WKI8"/>
<protein>
    <submittedName>
        <fullName evidence="1">Protein kinase-like domain protein</fullName>
    </submittedName>
</protein>
<gene>
    <name evidence="1" type="ORF">ISF_04615</name>
</gene>
<dbReference type="Proteomes" id="UP000076744">
    <property type="component" value="Unassembled WGS sequence"/>
</dbReference>
<evidence type="ECO:0000313" key="1">
    <source>
        <dbReference type="EMBL" id="OAA63906.1"/>
    </source>
</evidence>
<keyword evidence="1" id="KW-0808">Transferase</keyword>
<dbReference type="GO" id="GO:0016301">
    <property type="term" value="F:kinase activity"/>
    <property type="evidence" value="ECO:0007669"/>
    <property type="project" value="UniProtKB-KW"/>
</dbReference>
<keyword evidence="1" id="KW-0418">Kinase</keyword>